<dbReference type="GO" id="GO:0015276">
    <property type="term" value="F:ligand-gated monoatomic ion channel activity"/>
    <property type="evidence" value="ECO:0007669"/>
    <property type="project" value="InterPro"/>
</dbReference>
<evidence type="ECO:0000256" key="4">
    <source>
        <dbReference type="ARBA" id="ARBA00022989"/>
    </source>
</evidence>
<gene>
    <name evidence="12" type="ORF">BDFB_012183</name>
</gene>
<name>A0A482VE68_ASBVE</name>
<evidence type="ECO:0000256" key="5">
    <source>
        <dbReference type="ARBA" id="ARBA00023065"/>
    </source>
</evidence>
<sequence>GIFDENSEDEPIFRWAVDHYNTQLEHYGITFSSITQNISSSDPYETMLTTCSFLSQRAVAIFGPKNEENINNVQSICDYKDIVHVITRWVYQPQHNTVINFYPFADSLSLVYFQLIMAWEWKSFTIFYENNESLLRTSDLLKRAKDAGVQVAVRKLDETGEQVYRESLKHGLNSGEKNFVIDCRLEILETVLTHAQQVGLMTSNYKFFITNLDMHTINLEPFQYNEANISGIKLTKPSDKIAQETAVNIDTLETMTTEQALLVDAVAIITRAIAKTGSFQSIDPKELGCDSQKSLKHGTSLANDVKTSTFYNGLTGVIEFDAERFRSNFDLEILKLTEESGLVKTGTWNLSQGLQLESDANNDTYNDTESLRNKHFIIITCLTDPYGMLKESSNTLTGNDRFEGFGIDLIHELSLMEGFNYTFTIREDKANGKKLANGSWSGMIGDVME</sequence>
<evidence type="ECO:0000256" key="9">
    <source>
        <dbReference type="ARBA" id="ARBA00023286"/>
    </source>
</evidence>
<dbReference type="STRING" id="1661398.A0A482VE68"/>
<dbReference type="Pfam" id="PF01094">
    <property type="entry name" value="ANF_receptor"/>
    <property type="match status" value="1"/>
</dbReference>
<comment type="subcellular location">
    <subcellularLocation>
        <location evidence="1">Membrane</location>
        <topology evidence="1">Multi-pass membrane protein</topology>
    </subcellularLocation>
</comment>
<evidence type="ECO:0000259" key="11">
    <source>
        <dbReference type="SMART" id="SM00918"/>
    </source>
</evidence>
<evidence type="ECO:0000256" key="6">
    <source>
        <dbReference type="ARBA" id="ARBA00023136"/>
    </source>
</evidence>
<feature type="non-terminal residue" evidence="12">
    <location>
        <position position="1"/>
    </location>
</feature>
<dbReference type="CDD" id="cd06382">
    <property type="entry name" value="PBP1_iGluR_Kainate"/>
    <property type="match status" value="1"/>
</dbReference>
<dbReference type="SUPFAM" id="SSF53850">
    <property type="entry name" value="Periplasmic binding protein-like II"/>
    <property type="match status" value="1"/>
</dbReference>
<keyword evidence="13" id="KW-1185">Reference proteome</keyword>
<evidence type="ECO:0000256" key="3">
    <source>
        <dbReference type="ARBA" id="ARBA00022692"/>
    </source>
</evidence>
<evidence type="ECO:0000256" key="7">
    <source>
        <dbReference type="ARBA" id="ARBA00023170"/>
    </source>
</evidence>
<dbReference type="Gene3D" id="3.40.190.10">
    <property type="entry name" value="Periplasmic binding protein-like II"/>
    <property type="match status" value="1"/>
</dbReference>
<protein>
    <submittedName>
        <fullName evidence="12">ANF receptor and/or Lig chan-Glu bd domain containing protein</fullName>
    </submittedName>
</protein>
<dbReference type="PANTHER" id="PTHR18966">
    <property type="entry name" value="IONOTROPIC GLUTAMATE RECEPTOR"/>
    <property type="match status" value="1"/>
</dbReference>
<keyword evidence="3" id="KW-0812">Transmembrane</keyword>
<evidence type="ECO:0000313" key="12">
    <source>
        <dbReference type="EMBL" id="RZB49893.1"/>
    </source>
</evidence>
<evidence type="ECO:0000256" key="8">
    <source>
        <dbReference type="ARBA" id="ARBA00023180"/>
    </source>
</evidence>
<dbReference type="InterPro" id="IPR001828">
    <property type="entry name" value="ANF_lig-bd_rcpt"/>
</dbReference>
<keyword evidence="6" id="KW-0472">Membrane</keyword>
<keyword evidence="4" id="KW-1133">Transmembrane helix</keyword>
<feature type="non-terminal residue" evidence="12">
    <location>
        <position position="449"/>
    </location>
</feature>
<keyword evidence="10" id="KW-0407">Ion channel</keyword>
<dbReference type="AlphaFoldDB" id="A0A482VE68"/>
<keyword evidence="9" id="KW-1071">Ligand-gated ion channel</keyword>
<dbReference type="OrthoDB" id="5984008at2759"/>
<comment type="caution">
    <text evidence="12">The sequence shown here is derived from an EMBL/GenBank/DDBJ whole genome shotgun (WGS) entry which is preliminary data.</text>
</comment>
<dbReference type="SUPFAM" id="SSF53822">
    <property type="entry name" value="Periplasmic binding protein-like I"/>
    <property type="match status" value="1"/>
</dbReference>
<dbReference type="InterPro" id="IPR015683">
    <property type="entry name" value="Ionotropic_Glu_rcpt"/>
</dbReference>
<dbReference type="InterPro" id="IPR028082">
    <property type="entry name" value="Peripla_BP_I"/>
</dbReference>
<proteinExistence type="predicted"/>
<dbReference type="SMART" id="SM00918">
    <property type="entry name" value="Lig_chan-Glu_bd"/>
    <property type="match status" value="1"/>
</dbReference>
<evidence type="ECO:0000256" key="2">
    <source>
        <dbReference type="ARBA" id="ARBA00022448"/>
    </source>
</evidence>
<keyword evidence="7 12" id="KW-0675">Receptor</keyword>
<reference evidence="12 13" key="1">
    <citation type="submission" date="2017-03" db="EMBL/GenBank/DDBJ databases">
        <title>Genome of the blue death feigning beetle - Asbolus verrucosus.</title>
        <authorList>
            <person name="Rider S.D."/>
        </authorList>
    </citation>
    <scope>NUCLEOTIDE SEQUENCE [LARGE SCALE GENOMIC DNA]</scope>
    <source>
        <strain evidence="12">Butters</strain>
        <tissue evidence="12">Head and leg muscle</tissue>
    </source>
</reference>
<dbReference type="Gene3D" id="3.40.50.2300">
    <property type="match status" value="2"/>
</dbReference>
<feature type="domain" description="Ionotropic glutamate receptor L-glutamate and glycine-binding" evidence="11">
    <location>
        <begin position="385"/>
        <end position="449"/>
    </location>
</feature>
<evidence type="ECO:0000313" key="13">
    <source>
        <dbReference type="Proteomes" id="UP000292052"/>
    </source>
</evidence>
<dbReference type="GO" id="GO:0016020">
    <property type="term" value="C:membrane"/>
    <property type="evidence" value="ECO:0007669"/>
    <property type="project" value="UniProtKB-SubCell"/>
</dbReference>
<dbReference type="EMBL" id="QDEB01111242">
    <property type="protein sequence ID" value="RZB49893.1"/>
    <property type="molecule type" value="Genomic_DNA"/>
</dbReference>
<keyword evidence="5" id="KW-0406">Ion transport</keyword>
<keyword evidence="8" id="KW-0325">Glycoprotein</keyword>
<evidence type="ECO:0000256" key="1">
    <source>
        <dbReference type="ARBA" id="ARBA00004141"/>
    </source>
</evidence>
<dbReference type="Proteomes" id="UP000292052">
    <property type="component" value="Unassembled WGS sequence"/>
</dbReference>
<organism evidence="12 13">
    <name type="scientific">Asbolus verrucosus</name>
    <name type="common">Desert ironclad beetle</name>
    <dbReference type="NCBI Taxonomy" id="1661398"/>
    <lineage>
        <taxon>Eukaryota</taxon>
        <taxon>Metazoa</taxon>
        <taxon>Ecdysozoa</taxon>
        <taxon>Arthropoda</taxon>
        <taxon>Hexapoda</taxon>
        <taxon>Insecta</taxon>
        <taxon>Pterygota</taxon>
        <taxon>Neoptera</taxon>
        <taxon>Endopterygota</taxon>
        <taxon>Coleoptera</taxon>
        <taxon>Polyphaga</taxon>
        <taxon>Cucujiformia</taxon>
        <taxon>Tenebrionidae</taxon>
        <taxon>Pimeliinae</taxon>
        <taxon>Asbolus</taxon>
    </lineage>
</organism>
<dbReference type="Pfam" id="PF10613">
    <property type="entry name" value="Lig_chan-Glu_bd"/>
    <property type="match status" value="1"/>
</dbReference>
<keyword evidence="2" id="KW-0813">Transport</keyword>
<dbReference type="InterPro" id="IPR019594">
    <property type="entry name" value="Glu/Gly-bd"/>
</dbReference>
<accession>A0A482VE68</accession>
<evidence type="ECO:0000256" key="10">
    <source>
        <dbReference type="ARBA" id="ARBA00023303"/>
    </source>
</evidence>